<dbReference type="PANTHER" id="PTHR17085">
    <property type="entry name" value="NUCLEAR RECEPTOR COACTIVATOR 4"/>
    <property type="match status" value="1"/>
</dbReference>
<dbReference type="InterPro" id="IPR039947">
    <property type="entry name" value="NCoA-4"/>
</dbReference>
<evidence type="ECO:0000256" key="2">
    <source>
        <dbReference type="SAM" id="MobiDB-lite"/>
    </source>
</evidence>
<dbReference type="GO" id="GO:0006879">
    <property type="term" value="P:intracellular iron ion homeostasis"/>
    <property type="evidence" value="ECO:0007669"/>
    <property type="project" value="InterPro"/>
</dbReference>
<dbReference type="AlphaFoldDB" id="A0A8S3ZUU6"/>
<evidence type="ECO:0000256" key="1">
    <source>
        <dbReference type="SAM" id="Coils"/>
    </source>
</evidence>
<gene>
    <name evidence="4" type="ORF">CUNI_LOCUS18512</name>
</gene>
<feature type="region of interest" description="Disordered" evidence="2">
    <location>
        <begin position="412"/>
        <end position="438"/>
    </location>
</feature>
<feature type="compositionally biased region" description="Low complexity" evidence="2">
    <location>
        <begin position="425"/>
        <end position="436"/>
    </location>
</feature>
<name>A0A8S3ZUU6_9EUPU</name>
<sequence>MSLSEVQERVVQLESAIKRLDIVKKHLNRNASDVKAEIHASVSRNLECLRNREVTLLRQVDQVLRVKEETLQKQQARLNQTLGVLRTGLSMILEHTASERQLTETLEKLNRIELSPEETPYISFRADHVKLRESILHYGRVDASGLPPLMAFNDPGNPSASLPRRVEEYQDVDHHIFYKTLERQTSASGVRRINVAIPKLSTHLEDWLQKKTPAIKTKTEVKAPDRRQPATRPNLLNKSGDLPVIGVSDSSTPGSSCSLNSWLSLIKQHADLEEEHDFEIVDNSCLHKAEIRSPFASTEASPACFQAIKKDLRSWLFSGSQCGAQFSSTFFSHLPSDSKFWLPKTCQQETNLDDLKHQDFFKDISSELSTWLHSQAECQQLAAHDGGDSHDMATQDKEECLQAQNKAFQAEIEHESVQSDRASRTNRSGCSSSSCTSEDEGKWLLCSVASDPSFQLEDICQSSDVCFKASKCNSQPDCFRPCFKDKSPVGAVVDPALSFRPASVASSSWPSLTVSQKLVKCSSTTVAEKKGLDLFSHIPSAGNSMWLMKSNTQSSPELGKNQCPSDNSKDDKPETSLWLQKKGCISAVDLASSAWAKSGSVSTDFCISDWLMVPVKVKGGCSEEVDQNKNESEG</sequence>
<evidence type="ECO:0000259" key="3">
    <source>
        <dbReference type="Pfam" id="PF12489"/>
    </source>
</evidence>
<dbReference type="GO" id="GO:0009725">
    <property type="term" value="P:response to hormone"/>
    <property type="evidence" value="ECO:0007669"/>
    <property type="project" value="TreeGrafter"/>
</dbReference>
<feature type="compositionally biased region" description="Polar residues" evidence="2">
    <location>
        <begin position="550"/>
        <end position="566"/>
    </location>
</feature>
<dbReference type="InterPro" id="IPR022174">
    <property type="entry name" value="NCOA4_N"/>
</dbReference>
<dbReference type="GO" id="GO:0003713">
    <property type="term" value="F:transcription coactivator activity"/>
    <property type="evidence" value="ECO:0007669"/>
    <property type="project" value="InterPro"/>
</dbReference>
<keyword evidence="1" id="KW-0175">Coiled coil</keyword>
<proteinExistence type="predicted"/>
<evidence type="ECO:0000313" key="4">
    <source>
        <dbReference type="EMBL" id="CAG5132954.1"/>
    </source>
</evidence>
<organism evidence="4 5">
    <name type="scientific">Candidula unifasciata</name>
    <dbReference type="NCBI Taxonomy" id="100452"/>
    <lineage>
        <taxon>Eukaryota</taxon>
        <taxon>Metazoa</taxon>
        <taxon>Spiralia</taxon>
        <taxon>Lophotrochozoa</taxon>
        <taxon>Mollusca</taxon>
        <taxon>Gastropoda</taxon>
        <taxon>Heterobranchia</taxon>
        <taxon>Euthyneura</taxon>
        <taxon>Panpulmonata</taxon>
        <taxon>Eupulmonata</taxon>
        <taxon>Stylommatophora</taxon>
        <taxon>Helicina</taxon>
        <taxon>Helicoidea</taxon>
        <taxon>Geomitridae</taxon>
        <taxon>Candidula</taxon>
    </lineage>
</organism>
<feature type="domain" description="Nuclear receptor coactivator 4 N-terminal" evidence="3">
    <location>
        <begin position="23"/>
        <end position="130"/>
    </location>
</feature>
<feature type="coiled-coil region" evidence="1">
    <location>
        <begin position="3"/>
        <end position="30"/>
    </location>
</feature>
<dbReference type="OrthoDB" id="6334544at2759"/>
<protein>
    <recommendedName>
        <fullName evidence="3">Nuclear receptor coactivator 4 N-terminal domain-containing protein</fullName>
    </recommendedName>
</protein>
<dbReference type="Proteomes" id="UP000678393">
    <property type="component" value="Unassembled WGS sequence"/>
</dbReference>
<evidence type="ECO:0000313" key="5">
    <source>
        <dbReference type="Proteomes" id="UP000678393"/>
    </source>
</evidence>
<keyword evidence="5" id="KW-1185">Reference proteome</keyword>
<feature type="region of interest" description="Disordered" evidence="2">
    <location>
        <begin position="550"/>
        <end position="574"/>
    </location>
</feature>
<accession>A0A8S3ZUU6</accession>
<dbReference type="Pfam" id="PF12489">
    <property type="entry name" value="ARA70"/>
    <property type="match status" value="1"/>
</dbReference>
<comment type="caution">
    <text evidence="4">The sequence shown here is derived from an EMBL/GenBank/DDBJ whole genome shotgun (WGS) entry which is preliminary data.</text>
</comment>
<dbReference type="PANTHER" id="PTHR17085:SF3">
    <property type="entry name" value="NUCLEAR RECEPTOR COACTIVATOR 4"/>
    <property type="match status" value="1"/>
</dbReference>
<feature type="compositionally biased region" description="Basic and acidic residues" evidence="2">
    <location>
        <begin position="412"/>
        <end position="423"/>
    </location>
</feature>
<dbReference type="EMBL" id="CAJHNH020005779">
    <property type="protein sequence ID" value="CAG5132954.1"/>
    <property type="molecule type" value="Genomic_DNA"/>
</dbReference>
<reference evidence="4" key="1">
    <citation type="submission" date="2021-04" db="EMBL/GenBank/DDBJ databases">
        <authorList>
            <consortium name="Molecular Ecology Group"/>
        </authorList>
    </citation>
    <scope>NUCLEOTIDE SEQUENCE</scope>
</reference>